<dbReference type="Proteomes" id="UP000501600">
    <property type="component" value="Chromosome"/>
</dbReference>
<proteinExistence type="predicted"/>
<organism evidence="1 2">
    <name type="scientific">Parasphingorhabdus halotolerans</name>
    <dbReference type="NCBI Taxonomy" id="2725558"/>
    <lineage>
        <taxon>Bacteria</taxon>
        <taxon>Pseudomonadati</taxon>
        <taxon>Pseudomonadota</taxon>
        <taxon>Alphaproteobacteria</taxon>
        <taxon>Sphingomonadales</taxon>
        <taxon>Sphingomonadaceae</taxon>
        <taxon>Parasphingorhabdus</taxon>
    </lineage>
</organism>
<dbReference type="AlphaFoldDB" id="A0A6H2DHN6"/>
<reference evidence="1 2" key="1">
    <citation type="submission" date="2020-04" db="EMBL/GenBank/DDBJ databases">
        <title>Genome sequence for Sphingorhabdus sp. strain M1.</title>
        <authorList>
            <person name="Park S.-J."/>
        </authorList>
    </citation>
    <scope>NUCLEOTIDE SEQUENCE [LARGE SCALE GENOMIC DNA]</scope>
    <source>
        <strain evidence="1 2">JK6</strain>
    </source>
</reference>
<gene>
    <name evidence="1" type="ORF">HF685_01740</name>
</gene>
<name>A0A6H2DHN6_9SPHN</name>
<dbReference type="RefSeq" id="WP_168818026.1">
    <property type="nucleotide sequence ID" value="NZ_CP051217.1"/>
</dbReference>
<protein>
    <recommendedName>
        <fullName evidence="3">HEPN domain-containing protein</fullName>
    </recommendedName>
</protein>
<dbReference type="EMBL" id="CP051217">
    <property type="protein sequence ID" value="QJB68182.1"/>
    <property type="molecule type" value="Genomic_DNA"/>
</dbReference>
<sequence length="145" mass="16145">MTEQQKSNFDQMLLAGIWHSAAKKLIGPNAETGTYADLPGYYCIAHCFELCLKYAALKKEVDPKHLKKFDVRHSLIGLSELVESLGWEISSKTKNVLGALNANHREHGIRYSALKPESSTTIVPWSHLDAAFAELSTLTHPSRLP</sequence>
<accession>A0A6H2DHN6</accession>
<dbReference type="KEGG" id="phao:HF685_01740"/>
<keyword evidence="2" id="KW-1185">Reference proteome</keyword>
<evidence type="ECO:0008006" key="3">
    <source>
        <dbReference type="Google" id="ProtNLM"/>
    </source>
</evidence>
<evidence type="ECO:0000313" key="2">
    <source>
        <dbReference type="Proteomes" id="UP000501600"/>
    </source>
</evidence>
<evidence type="ECO:0000313" key="1">
    <source>
        <dbReference type="EMBL" id="QJB68182.1"/>
    </source>
</evidence>